<dbReference type="EMBL" id="MH909344">
    <property type="protein sequence ID" value="QBQ67893.1"/>
    <property type="molecule type" value="Genomic_DNA"/>
</dbReference>
<proteinExistence type="predicted"/>
<keyword evidence="1" id="KW-0614">Plasmid</keyword>
<protein>
    <submittedName>
        <fullName evidence="1">Uncharacterized protein</fullName>
    </submittedName>
</protein>
<dbReference type="AlphaFoldDB" id="A0A482M510"/>
<organism evidence="1">
    <name type="scientific">Enterobacter cloacae</name>
    <dbReference type="NCBI Taxonomy" id="550"/>
    <lineage>
        <taxon>Bacteria</taxon>
        <taxon>Pseudomonadati</taxon>
        <taxon>Pseudomonadota</taxon>
        <taxon>Gammaproteobacteria</taxon>
        <taxon>Enterobacterales</taxon>
        <taxon>Enterobacteriaceae</taxon>
        <taxon>Enterobacter</taxon>
        <taxon>Enterobacter cloacae complex</taxon>
    </lineage>
</organism>
<evidence type="ECO:0000313" key="1">
    <source>
        <dbReference type="EMBL" id="QBQ67893.1"/>
    </source>
</evidence>
<sequence>MPANRRGSAIAQMLAGAGTRCCRYEKGSLMNSLNYLVGQQVIHIYSHSIQ</sequence>
<name>A0A482M510_ENTCL</name>
<accession>A0A482M510</accession>
<geneLocation type="plasmid" evidence="1">
    <name>p12949-FIIY</name>
</geneLocation>
<reference evidence="1" key="1">
    <citation type="submission" date="2018-09" db="EMBL/GenBank/DDBJ databases">
        <authorList>
            <person name="Zhou D."/>
        </authorList>
    </citation>
    <scope>NUCLEOTIDE SEQUENCE</scope>
    <source>
        <strain evidence="1">12949</strain>
        <plasmid evidence="1">p12949-FIIY</plasmid>
    </source>
</reference>